<feature type="compositionally biased region" description="Basic and acidic residues" evidence="1">
    <location>
        <begin position="109"/>
        <end position="125"/>
    </location>
</feature>
<feature type="region of interest" description="Disordered" evidence="1">
    <location>
        <begin position="17"/>
        <end position="70"/>
    </location>
</feature>
<dbReference type="EMBL" id="LR797167">
    <property type="protein sequence ID" value="CAB4191433.1"/>
    <property type="molecule type" value="Genomic_DNA"/>
</dbReference>
<feature type="compositionally biased region" description="Low complexity" evidence="1">
    <location>
        <begin position="88"/>
        <end position="102"/>
    </location>
</feature>
<sequence>MCDPVTTSLMIASAGASYAGNRKAQKAMEGTVAEESARQRRFRDQQKGVLDQSTASRASGKTQEEMALDAAKANTAADAAAAASTAGATDAPSGVAPSAAASQNVTDSYSRESGRAQAKSKEDSTRSAALNAFSNVMTAQQLNNSKYAQDSAVLANMSQGSLGVLPYELQAASKSGDGLKTLSQVLSLASIYSGYQAGIGKPLGPASWGELFNPEVAAAAPAAAPTFSTPDVPQYAATPAATSPSSLNVIGPPAPPATINHAYTTFPQSGIGPPNFNMPKAMQNGYINSTGQYVGGIKGINANLTQGIKVR</sequence>
<organism evidence="3">
    <name type="scientific">uncultured Caudovirales phage</name>
    <dbReference type="NCBI Taxonomy" id="2100421"/>
    <lineage>
        <taxon>Viruses</taxon>
        <taxon>Duplodnaviria</taxon>
        <taxon>Heunggongvirae</taxon>
        <taxon>Uroviricota</taxon>
        <taxon>Caudoviricetes</taxon>
        <taxon>Peduoviridae</taxon>
        <taxon>Maltschvirus</taxon>
        <taxon>Maltschvirus maltsch</taxon>
    </lineage>
</organism>
<evidence type="ECO:0000256" key="1">
    <source>
        <dbReference type="SAM" id="MobiDB-lite"/>
    </source>
</evidence>
<evidence type="ECO:0000313" key="3">
    <source>
        <dbReference type="EMBL" id="CAB4163133.1"/>
    </source>
</evidence>
<feature type="compositionally biased region" description="Basic and acidic residues" evidence="1">
    <location>
        <begin position="35"/>
        <end position="46"/>
    </location>
</feature>
<evidence type="ECO:0000313" key="4">
    <source>
        <dbReference type="EMBL" id="CAB4191433.1"/>
    </source>
</evidence>
<accession>A0A6J5NVU6</accession>
<name>A0A6J5NVU6_9CAUD</name>
<dbReference type="EMBL" id="LR796455">
    <property type="protein sequence ID" value="CAB4145820.1"/>
    <property type="molecule type" value="Genomic_DNA"/>
</dbReference>
<dbReference type="EMBL" id="LR796752">
    <property type="protein sequence ID" value="CAB4163133.1"/>
    <property type="molecule type" value="Genomic_DNA"/>
</dbReference>
<protein>
    <submittedName>
        <fullName evidence="3">Uncharacterized protein</fullName>
    </submittedName>
</protein>
<gene>
    <name evidence="4" type="ORF">UFOVP1222_29</name>
    <name evidence="2" type="ORF">UFOVP477_46</name>
    <name evidence="3" type="ORF">UFOVP798_3</name>
</gene>
<reference evidence="3" key="1">
    <citation type="submission" date="2020-04" db="EMBL/GenBank/DDBJ databases">
        <authorList>
            <person name="Chiriac C."/>
            <person name="Salcher M."/>
            <person name="Ghai R."/>
            <person name="Kavagutti S V."/>
        </authorList>
    </citation>
    <scope>NUCLEOTIDE SEQUENCE</scope>
</reference>
<feature type="compositionally biased region" description="Polar residues" evidence="1">
    <location>
        <begin position="51"/>
        <end position="61"/>
    </location>
</feature>
<feature type="region of interest" description="Disordered" evidence="1">
    <location>
        <begin position="88"/>
        <end position="125"/>
    </location>
</feature>
<proteinExistence type="predicted"/>
<evidence type="ECO:0000313" key="2">
    <source>
        <dbReference type="EMBL" id="CAB4145820.1"/>
    </source>
</evidence>